<feature type="compositionally biased region" description="Low complexity" evidence="1">
    <location>
        <begin position="106"/>
        <end position="122"/>
    </location>
</feature>
<keyword evidence="3" id="KW-1185">Reference proteome</keyword>
<feature type="region of interest" description="Disordered" evidence="1">
    <location>
        <begin position="103"/>
        <end position="229"/>
    </location>
</feature>
<name>A0A8H4LGI5_9HYPO</name>
<reference evidence="2 3" key="1">
    <citation type="submission" date="2020-01" db="EMBL/GenBank/DDBJ databases">
        <title>Identification and distribution of gene clusters putatively required for synthesis of sphingolipid metabolism inhibitors in phylogenetically diverse species of the filamentous fungus Fusarium.</title>
        <authorList>
            <person name="Kim H.-S."/>
            <person name="Busman M."/>
            <person name="Brown D.W."/>
            <person name="Divon H."/>
            <person name="Uhlig S."/>
            <person name="Proctor R.H."/>
        </authorList>
    </citation>
    <scope>NUCLEOTIDE SEQUENCE [LARGE SCALE GENOMIC DNA]</scope>
    <source>
        <strain evidence="2 3">NRRL 20459</strain>
    </source>
</reference>
<evidence type="ECO:0000313" key="3">
    <source>
        <dbReference type="Proteomes" id="UP000554235"/>
    </source>
</evidence>
<protein>
    <submittedName>
        <fullName evidence="2">Uncharacterized protein</fullName>
    </submittedName>
</protein>
<dbReference type="OrthoDB" id="5103410at2759"/>
<evidence type="ECO:0000313" key="2">
    <source>
        <dbReference type="EMBL" id="KAF4468366.1"/>
    </source>
</evidence>
<organism evidence="2 3">
    <name type="scientific">Fusarium albosuccineum</name>
    <dbReference type="NCBI Taxonomy" id="1237068"/>
    <lineage>
        <taxon>Eukaryota</taxon>
        <taxon>Fungi</taxon>
        <taxon>Dikarya</taxon>
        <taxon>Ascomycota</taxon>
        <taxon>Pezizomycotina</taxon>
        <taxon>Sordariomycetes</taxon>
        <taxon>Hypocreomycetidae</taxon>
        <taxon>Hypocreales</taxon>
        <taxon>Nectriaceae</taxon>
        <taxon>Fusarium</taxon>
        <taxon>Fusarium decemcellulare species complex</taxon>
    </lineage>
</organism>
<proteinExistence type="predicted"/>
<dbReference type="EMBL" id="JAADYS010000629">
    <property type="protein sequence ID" value="KAF4468366.1"/>
    <property type="molecule type" value="Genomic_DNA"/>
</dbReference>
<comment type="caution">
    <text evidence="2">The sequence shown here is derived from an EMBL/GenBank/DDBJ whole genome shotgun (WGS) entry which is preliminary data.</text>
</comment>
<feature type="compositionally biased region" description="Polar residues" evidence="1">
    <location>
        <begin position="145"/>
        <end position="166"/>
    </location>
</feature>
<dbReference type="AlphaFoldDB" id="A0A8H4LGI5"/>
<gene>
    <name evidence="2" type="ORF">FALBO_4764</name>
</gene>
<feature type="compositionally biased region" description="Polar residues" evidence="1">
    <location>
        <begin position="182"/>
        <end position="191"/>
    </location>
</feature>
<sequence>MGFSTCFITFMALRVSGSNFFKSSLVKDQTSEEAGPSRGVFLETVVSQPSAALSFSNTFDLTTTDELASTTEAVEASTGAPLETEEKLIIDTSVPPALPIQLSSQTEEVASSITASTTSESSNVPASQDSGKGSASKEQSRNSETRSFLPTGSRTATVSTPFSLGATTPVPTPRNGTAVVTGPSTGTGVNVSSTGLPSSGSGGSGSGENLKDGKQDSGKTDEEEDEEEE</sequence>
<dbReference type="Proteomes" id="UP000554235">
    <property type="component" value="Unassembled WGS sequence"/>
</dbReference>
<feature type="non-terminal residue" evidence="2">
    <location>
        <position position="229"/>
    </location>
</feature>
<feature type="compositionally biased region" description="Polar residues" evidence="1">
    <location>
        <begin position="123"/>
        <end position="137"/>
    </location>
</feature>
<accession>A0A8H4LGI5</accession>
<feature type="compositionally biased region" description="Basic and acidic residues" evidence="1">
    <location>
        <begin position="209"/>
        <end position="220"/>
    </location>
</feature>
<evidence type="ECO:0000256" key="1">
    <source>
        <dbReference type="SAM" id="MobiDB-lite"/>
    </source>
</evidence>